<dbReference type="InterPro" id="IPR036412">
    <property type="entry name" value="HAD-like_sf"/>
</dbReference>
<accession>A0A1S9T1V2</accession>
<dbReference type="PANTHER" id="PTHR10000:SF8">
    <property type="entry name" value="HAD SUPERFAMILY HYDROLASE-LIKE, TYPE 3"/>
    <property type="match status" value="1"/>
</dbReference>
<dbReference type="GO" id="GO:0016791">
    <property type="term" value="F:phosphatase activity"/>
    <property type="evidence" value="ECO:0007669"/>
    <property type="project" value="TreeGrafter"/>
</dbReference>
<evidence type="ECO:0000313" key="1">
    <source>
        <dbReference type="EMBL" id="OOR03669.1"/>
    </source>
</evidence>
<dbReference type="Gene3D" id="3.30.1240.10">
    <property type="match status" value="1"/>
</dbReference>
<dbReference type="PANTHER" id="PTHR10000">
    <property type="entry name" value="PHOSPHOSERINE PHOSPHATASE"/>
    <property type="match status" value="1"/>
</dbReference>
<dbReference type="SUPFAM" id="SSF56784">
    <property type="entry name" value="HAD-like"/>
    <property type="match status" value="1"/>
</dbReference>
<name>A0A1S9T1V2_BACMY</name>
<proteinExistence type="predicted"/>
<dbReference type="Gene3D" id="3.40.50.1000">
    <property type="entry name" value="HAD superfamily/HAD-like"/>
    <property type="match status" value="1"/>
</dbReference>
<organism evidence="1 2">
    <name type="scientific">Bacillus mycoides</name>
    <dbReference type="NCBI Taxonomy" id="1405"/>
    <lineage>
        <taxon>Bacteria</taxon>
        <taxon>Bacillati</taxon>
        <taxon>Bacillota</taxon>
        <taxon>Bacilli</taxon>
        <taxon>Bacillales</taxon>
        <taxon>Bacillaceae</taxon>
        <taxon>Bacillus</taxon>
        <taxon>Bacillus cereus group</taxon>
    </lineage>
</organism>
<sequence length="269" mass="30865">MGNSIQILKDYRVAVFDMDGTTIGPRNVVYSGILEAIEYLKQCNIESYIATGRTIESLTKSELLDFYEKFNPNIICYNGNAIYNRLTERLDIINTVPNQYFYEFYKRYKESVDFLIDDAGRLYTNSKRGALKATMLFGIKRSKISVEDFENYQPKEILTIIVSPKNNAQNIYDELDNIHYPASMIEKMDNYRYRIIPENTCKSNGVFEVIKPLGYDLLDVVAFGNDLNDIGLFQRCGIGIAVKDSEADLKKIARLNLRSELGDTILRLS</sequence>
<protein>
    <recommendedName>
        <fullName evidence="3">Cof-like hydrolase</fullName>
    </recommendedName>
</protein>
<dbReference type="RefSeq" id="WP_165690454.1">
    <property type="nucleotide sequence ID" value="NZ_JBCMNA010000014.1"/>
</dbReference>
<evidence type="ECO:0000313" key="2">
    <source>
        <dbReference type="Proteomes" id="UP000190696"/>
    </source>
</evidence>
<dbReference type="GO" id="GO:0000287">
    <property type="term" value="F:magnesium ion binding"/>
    <property type="evidence" value="ECO:0007669"/>
    <property type="project" value="TreeGrafter"/>
</dbReference>
<dbReference type="InterPro" id="IPR023214">
    <property type="entry name" value="HAD_sf"/>
</dbReference>
<dbReference type="Proteomes" id="UP000190696">
    <property type="component" value="Unassembled WGS sequence"/>
</dbReference>
<dbReference type="Pfam" id="PF08282">
    <property type="entry name" value="Hydrolase_3"/>
    <property type="match status" value="1"/>
</dbReference>
<reference evidence="1 2" key="1">
    <citation type="submission" date="2017-01" db="EMBL/GenBank/DDBJ databases">
        <title>Bacillus cereus isolates.</title>
        <authorList>
            <person name="Beno S.M."/>
        </authorList>
    </citation>
    <scope>NUCLEOTIDE SEQUENCE [LARGE SCALE GENOMIC DNA]</scope>
    <source>
        <strain evidence="1 2">FSL W7-1108</strain>
    </source>
</reference>
<gene>
    <name evidence="1" type="ORF">BW900_25895</name>
</gene>
<comment type="caution">
    <text evidence="1">The sequence shown here is derived from an EMBL/GenBank/DDBJ whole genome shotgun (WGS) entry which is preliminary data.</text>
</comment>
<evidence type="ECO:0008006" key="3">
    <source>
        <dbReference type="Google" id="ProtNLM"/>
    </source>
</evidence>
<dbReference type="EMBL" id="MUAI01000037">
    <property type="protein sequence ID" value="OOR03669.1"/>
    <property type="molecule type" value="Genomic_DNA"/>
</dbReference>
<dbReference type="AlphaFoldDB" id="A0A1S9T1V2"/>
<dbReference type="GO" id="GO:0005829">
    <property type="term" value="C:cytosol"/>
    <property type="evidence" value="ECO:0007669"/>
    <property type="project" value="TreeGrafter"/>
</dbReference>